<dbReference type="KEGG" id="rfr:Rfer_3886"/>
<dbReference type="STRING" id="338969.Rfer_3886"/>
<protein>
    <submittedName>
        <fullName evidence="2">3-aminobutyryl-CoA ammonia-lyase</fullName>
        <ecNumber evidence="2">4.3.1.14</ecNumber>
    </submittedName>
</protein>
<dbReference type="CDD" id="cd03440">
    <property type="entry name" value="hot_dog"/>
    <property type="match status" value="1"/>
</dbReference>
<dbReference type="Gene3D" id="3.10.129.10">
    <property type="entry name" value="Hotdog Thioesterase"/>
    <property type="match status" value="1"/>
</dbReference>
<dbReference type="AlphaFoldDB" id="Q21RL8"/>
<dbReference type="SMR" id="Q21RL8"/>
<organism evidence="2 3">
    <name type="scientific">Albidiferax ferrireducens (strain ATCC BAA-621 / DSM 15236 / T118)</name>
    <name type="common">Rhodoferax ferrireducens</name>
    <dbReference type="NCBI Taxonomy" id="338969"/>
    <lineage>
        <taxon>Bacteria</taxon>
        <taxon>Pseudomonadati</taxon>
        <taxon>Pseudomonadota</taxon>
        <taxon>Betaproteobacteria</taxon>
        <taxon>Burkholderiales</taxon>
        <taxon>Comamonadaceae</taxon>
        <taxon>Rhodoferax</taxon>
    </lineage>
</organism>
<dbReference type="HOGENOM" id="CLU_149200_0_0_4"/>
<evidence type="ECO:0000259" key="1">
    <source>
        <dbReference type="Pfam" id="PF03061"/>
    </source>
</evidence>
<dbReference type="OrthoDB" id="7060041at2"/>
<keyword evidence="3" id="KW-1185">Reference proteome</keyword>
<evidence type="ECO:0000313" key="2">
    <source>
        <dbReference type="EMBL" id="ABD71585.1"/>
    </source>
</evidence>
<dbReference type="InterPro" id="IPR029069">
    <property type="entry name" value="HotDog_dom_sf"/>
</dbReference>
<gene>
    <name evidence="2" type="ordered locus">Rfer_3886</name>
</gene>
<dbReference type="RefSeq" id="WP_011466148.1">
    <property type="nucleotide sequence ID" value="NC_007908.1"/>
</dbReference>
<reference evidence="3" key="1">
    <citation type="submission" date="2006-02" db="EMBL/GenBank/DDBJ databases">
        <title>Complete sequence of chromosome of Rhodoferax ferrireducens DSM 15236.</title>
        <authorList>
            <person name="Copeland A."/>
            <person name="Lucas S."/>
            <person name="Lapidus A."/>
            <person name="Barry K."/>
            <person name="Detter J.C."/>
            <person name="Glavina del Rio T."/>
            <person name="Hammon N."/>
            <person name="Israni S."/>
            <person name="Pitluck S."/>
            <person name="Brettin T."/>
            <person name="Bruce D."/>
            <person name="Han C."/>
            <person name="Tapia R."/>
            <person name="Gilna P."/>
            <person name="Kiss H."/>
            <person name="Schmutz J."/>
            <person name="Larimer F."/>
            <person name="Land M."/>
            <person name="Kyrpides N."/>
            <person name="Ivanova N."/>
            <person name="Richardson P."/>
        </authorList>
    </citation>
    <scope>NUCLEOTIDE SEQUENCE [LARGE SCALE GENOMIC DNA]</scope>
    <source>
        <strain evidence="3">ATCC BAA-621 / DSM 15236 / T118</strain>
    </source>
</reference>
<sequence>MENYTSLIRLRISAHDAHYAGGLVDGARMLHLFGDVATELLIRSDGDEGLFVAYDEVQFLAPVHAGDYIEASGRIVAMGKTSRKMVFEARKVIVPAGMAGQPSAADVLAEPLVVCKASGTCVVPLHCQRMARPPVRC</sequence>
<name>Q21RL8_ALBFT</name>
<proteinExistence type="predicted"/>
<dbReference type="EC" id="4.3.1.14" evidence="2"/>
<dbReference type="InterPro" id="IPR006683">
    <property type="entry name" value="Thioestr_dom"/>
</dbReference>
<dbReference type="Proteomes" id="UP000008332">
    <property type="component" value="Chromosome"/>
</dbReference>
<dbReference type="eggNOG" id="COG1607">
    <property type="taxonomic scope" value="Bacteria"/>
</dbReference>
<dbReference type="SUPFAM" id="SSF54637">
    <property type="entry name" value="Thioesterase/thiol ester dehydrase-isomerase"/>
    <property type="match status" value="1"/>
</dbReference>
<dbReference type="EMBL" id="CP000267">
    <property type="protein sequence ID" value="ABD71585.1"/>
    <property type="molecule type" value="Genomic_DNA"/>
</dbReference>
<feature type="domain" description="Thioesterase" evidence="1">
    <location>
        <begin position="22"/>
        <end position="89"/>
    </location>
</feature>
<evidence type="ECO:0000313" key="3">
    <source>
        <dbReference type="Proteomes" id="UP000008332"/>
    </source>
</evidence>
<dbReference type="Pfam" id="PF03061">
    <property type="entry name" value="4HBT"/>
    <property type="match status" value="1"/>
</dbReference>
<dbReference type="GO" id="GO:0016790">
    <property type="term" value="F:thiolester hydrolase activity"/>
    <property type="evidence" value="ECO:0007669"/>
    <property type="project" value="UniProtKB-ARBA"/>
</dbReference>
<dbReference type="GO" id="GO:0047459">
    <property type="term" value="F:3-aminobutyryl-CoA ammonia-lyase activity"/>
    <property type="evidence" value="ECO:0007669"/>
    <property type="project" value="UniProtKB-EC"/>
</dbReference>
<accession>Q21RL8</accession>
<keyword evidence="2" id="KW-0456">Lyase</keyword>